<dbReference type="GO" id="GO:0003677">
    <property type="term" value="F:DNA binding"/>
    <property type="evidence" value="ECO:0007669"/>
    <property type="project" value="InterPro"/>
</dbReference>
<protein>
    <recommendedName>
        <fullName evidence="2">Arc-like DNA binding domain-containing protein</fullName>
    </recommendedName>
</protein>
<keyword evidence="3" id="KW-0614">Plasmid</keyword>
<sequence>MNPIAKDALKRATIARMAISPDPAAVLTPMAQRVQAIQAKSKPAPAPVPAPIEQPPAPVAAAKSNPVRKPARKSSRDADKFVVRLPDGMRSQITDVSQADERSMNSFVITALRNELAGRKEQALLLESLALLKAQLEQELATIQAAKAAD</sequence>
<dbReference type="GO" id="GO:0006355">
    <property type="term" value="P:regulation of DNA-templated transcription"/>
    <property type="evidence" value="ECO:0007669"/>
    <property type="project" value="InterPro"/>
</dbReference>
<dbReference type="Gene3D" id="1.10.1220.10">
    <property type="entry name" value="Met repressor-like"/>
    <property type="match status" value="1"/>
</dbReference>
<feature type="domain" description="Arc-like DNA binding" evidence="2">
    <location>
        <begin position="75"/>
        <end position="114"/>
    </location>
</feature>
<dbReference type="SUPFAM" id="SSF47598">
    <property type="entry name" value="Ribbon-helix-helix"/>
    <property type="match status" value="1"/>
</dbReference>
<gene>
    <name evidence="3" type="ORF">KF715C_pC880</name>
</gene>
<proteinExistence type="predicted"/>
<dbReference type="InterPro" id="IPR013321">
    <property type="entry name" value="Arc_rbn_hlx_hlx"/>
</dbReference>
<dbReference type="Pfam" id="PF03869">
    <property type="entry name" value="Arc"/>
    <property type="match status" value="1"/>
</dbReference>
<accession>A0A1L7NPZ5</accession>
<dbReference type="InterPro" id="IPR005569">
    <property type="entry name" value="Arc_DNA-bd_dom"/>
</dbReference>
<dbReference type="InterPro" id="IPR010985">
    <property type="entry name" value="Ribbon_hlx_hlx"/>
</dbReference>
<dbReference type="RefSeq" id="WP_231995383.1">
    <property type="nucleotide sequence ID" value="NZ_AP015032.1"/>
</dbReference>
<evidence type="ECO:0000259" key="2">
    <source>
        <dbReference type="Pfam" id="PF03869"/>
    </source>
</evidence>
<dbReference type="AlphaFoldDB" id="A0A1L7NPZ5"/>
<evidence type="ECO:0000313" key="4">
    <source>
        <dbReference type="Proteomes" id="UP000218731"/>
    </source>
</evidence>
<name>A0A1L7NPZ5_PSEPU</name>
<dbReference type="EMBL" id="AP015032">
    <property type="protein sequence ID" value="BAW27521.1"/>
    <property type="molecule type" value="Genomic_DNA"/>
</dbReference>
<reference evidence="3 4" key="1">
    <citation type="submission" date="2015-11" db="EMBL/GenBank/DDBJ databases">
        <title>Complete genome sequencing of a biphenyl-degrading bacterium, Pseudomonas putida KF715 (=NBRC110667).</title>
        <authorList>
            <person name="Suenaga H."/>
            <person name="Fujihara N."/>
            <person name="Watanabe T."/>
            <person name="Hirose J."/>
            <person name="Kimura N."/>
            <person name="Yamazoe A."/>
            <person name="Hosoyama A."/>
            <person name="Shimodaira J."/>
            <person name="Furukawa K."/>
        </authorList>
    </citation>
    <scope>NUCLEOTIDE SEQUENCE [LARGE SCALE GENOMIC DNA]</scope>
    <source>
        <strain evidence="3 4">KF715</strain>
        <plasmid evidence="4">Plasmid pkf715c dna</plasmid>
    </source>
</reference>
<evidence type="ECO:0000256" key="1">
    <source>
        <dbReference type="SAM" id="MobiDB-lite"/>
    </source>
</evidence>
<feature type="region of interest" description="Disordered" evidence="1">
    <location>
        <begin position="38"/>
        <end position="79"/>
    </location>
</feature>
<organism evidence="3 4">
    <name type="scientific">Pseudomonas putida</name>
    <name type="common">Arthrobacter siderocapsulatus</name>
    <dbReference type="NCBI Taxonomy" id="303"/>
    <lineage>
        <taxon>Bacteria</taxon>
        <taxon>Pseudomonadati</taxon>
        <taxon>Pseudomonadota</taxon>
        <taxon>Gammaproteobacteria</taxon>
        <taxon>Pseudomonadales</taxon>
        <taxon>Pseudomonadaceae</taxon>
        <taxon>Pseudomonas</taxon>
    </lineage>
</organism>
<evidence type="ECO:0000313" key="3">
    <source>
        <dbReference type="EMBL" id="BAW27521.1"/>
    </source>
</evidence>
<feature type="compositionally biased region" description="Pro residues" evidence="1">
    <location>
        <begin position="44"/>
        <end position="58"/>
    </location>
</feature>
<geneLocation type="plasmid" evidence="4">
    <name>pkf715c dna</name>
</geneLocation>
<dbReference type="Proteomes" id="UP000218731">
    <property type="component" value="Plasmid pKF715C"/>
</dbReference>